<reference evidence="1" key="1">
    <citation type="journal article" date="2015" name="Nature">
        <title>Complex archaea that bridge the gap between prokaryotes and eukaryotes.</title>
        <authorList>
            <person name="Spang A."/>
            <person name="Saw J.H."/>
            <person name="Jorgensen S.L."/>
            <person name="Zaremba-Niedzwiedzka K."/>
            <person name="Martijn J."/>
            <person name="Lind A.E."/>
            <person name="van Eijk R."/>
            <person name="Schleper C."/>
            <person name="Guy L."/>
            <person name="Ettema T.J."/>
        </authorList>
    </citation>
    <scope>NUCLEOTIDE SEQUENCE</scope>
</reference>
<comment type="caution">
    <text evidence="1">The sequence shown here is derived from an EMBL/GenBank/DDBJ whole genome shotgun (WGS) entry which is preliminary data.</text>
</comment>
<organism evidence="1">
    <name type="scientific">marine sediment metagenome</name>
    <dbReference type="NCBI Taxonomy" id="412755"/>
    <lineage>
        <taxon>unclassified sequences</taxon>
        <taxon>metagenomes</taxon>
        <taxon>ecological metagenomes</taxon>
    </lineage>
</organism>
<gene>
    <name evidence="1" type="ORF">LCGC14_1649910</name>
</gene>
<dbReference type="AlphaFoldDB" id="A0A0F9HX67"/>
<accession>A0A0F9HX67</accession>
<protein>
    <submittedName>
        <fullName evidence="1">Uncharacterized protein</fullName>
    </submittedName>
</protein>
<dbReference type="EMBL" id="LAZR01013859">
    <property type="protein sequence ID" value="KKM20011.1"/>
    <property type="molecule type" value="Genomic_DNA"/>
</dbReference>
<evidence type="ECO:0000313" key="1">
    <source>
        <dbReference type="EMBL" id="KKM20011.1"/>
    </source>
</evidence>
<name>A0A0F9HX67_9ZZZZ</name>
<sequence>MRTTKNMFRKLATEHGLEARYSGKQKMFYLRRTCKGTPTTKRSDKWLCGIPEITFELNLINL</sequence>
<proteinExistence type="predicted"/>